<proteinExistence type="inferred from homology"/>
<keyword evidence="3" id="KW-0926">Vacuole</keyword>
<evidence type="ECO:0000256" key="7">
    <source>
        <dbReference type="ARBA" id="ARBA00026209"/>
    </source>
</evidence>
<evidence type="ECO:0000256" key="5">
    <source>
        <dbReference type="ARBA" id="ARBA00023136"/>
    </source>
</evidence>
<evidence type="ECO:0000256" key="1">
    <source>
        <dbReference type="ARBA" id="ARBA00004592"/>
    </source>
</evidence>
<dbReference type="Pfam" id="PF13646">
    <property type="entry name" value="HEAT_2"/>
    <property type="match status" value="1"/>
</dbReference>
<dbReference type="SUPFAM" id="SSF48371">
    <property type="entry name" value="ARM repeat"/>
    <property type="match status" value="2"/>
</dbReference>
<sequence length="838" mass="93477">MHPLTRPPTPQSEHSWWSDRNPVGPTISIHAVAKPLMRLMYHEQVRSFIKKNRGMALSKEVVETSCSYLAFKYISPATKTLLLKELDTRVKSEKEASVVHLTLESVNTRAIYWAPWDSPTARHHGPWKSAPRIVSLLSDEDIEVRESALHAVARISGTQEGAQAVDDTKIWEYFPEHLDSSNYEIRRCMCSILGNLSDFLVGMLDSSTKNKRTGIEARRYAICALSKISSWSEGARAAQKSLQYAPELLDSFDTETRRWTCETLGHMMFHRVVSAIQLGGDVCTKVVSLVSDDDKNVRDGAVLALSRISCSPDGVNAIAHPTILKTLTEYLNSPNPGIRQFTCNILGDLAVCQSACFAKLDFRPCVCITRLLRDGDIDARRSAVYALSKMTYWREVAQAVNARVMKRAPDLLDSSDTETQKFTCEILGNLAVRTSTSPLSVELCARVVSLMSNDDKGIRERAMYAIAKISHSPQGAAVVRGTRIWEHLAIEIRFLDSLQSRIWRFTCSILGNLASQESACLALLGPKSYTRIVSLLRDHDLQVKRYAIYAVSKMSYWSDAAQATADTKALECIQDLLSSSDAETRRYTCEMIGNLTFHGSLQPSSELSATVVSLLSDNDSDVRKSALYTLGKITDSTHGADAVRDTNIREYFTELLDTPHPRVRRLTCKVLGNLVARDIISPGLSLRFLECEPYECEGITWLLDDPDIEVRRCAIYSLSRLCSRPQGAQVAIDAGALQYVPDLLSSFNDETRRWTCEMLGHLAIHNHRDVQFCAQLVVLLSDKDRNVRQAAIWALSKMSRSVDGAQAVGDTTFFDYVPGLLVDNRALTCETLDNNLVT</sequence>
<comment type="similarity">
    <text evidence="2">Belongs to the beta-catenin family.</text>
</comment>
<evidence type="ECO:0000256" key="3">
    <source>
        <dbReference type="ARBA" id="ARBA00022554"/>
    </source>
</evidence>
<dbReference type="PANTHER" id="PTHR47249:SF1">
    <property type="entry name" value="VACUOLAR PROTEIN 8"/>
    <property type="match status" value="1"/>
</dbReference>
<dbReference type="Gene3D" id="1.25.10.10">
    <property type="entry name" value="Leucine-rich Repeat Variant"/>
    <property type="match status" value="3"/>
</dbReference>
<keyword evidence="6" id="KW-0449">Lipoprotein</keyword>
<comment type="subcellular location">
    <subcellularLocation>
        <location evidence="1">Vacuole membrane</location>
        <topology evidence="1">Lipid-anchor</topology>
    </subcellularLocation>
</comment>
<evidence type="ECO:0000313" key="9">
    <source>
        <dbReference type="Proteomes" id="UP000620124"/>
    </source>
</evidence>
<keyword evidence="9" id="KW-1185">Reference proteome</keyword>
<evidence type="ECO:0000256" key="6">
    <source>
        <dbReference type="ARBA" id="ARBA00023288"/>
    </source>
</evidence>
<gene>
    <name evidence="8" type="ORF">MVEN_00618500</name>
</gene>
<organism evidence="8 9">
    <name type="scientific">Mycena venus</name>
    <dbReference type="NCBI Taxonomy" id="2733690"/>
    <lineage>
        <taxon>Eukaryota</taxon>
        <taxon>Fungi</taxon>
        <taxon>Dikarya</taxon>
        <taxon>Basidiomycota</taxon>
        <taxon>Agaricomycotina</taxon>
        <taxon>Agaricomycetes</taxon>
        <taxon>Agaricomycetidae</taxon>
        <taxon>Agaricales</taxon>
        <taxon>Marasmiineae</taxon>
        <taxon>Mycenaceae</taxon>
        <taxon>Mycena</taxon>
    </lineage>
</organism>
<dbReference type="PANTHER" id="PTHR47249">
    <property type="entry name" value="VACUOLAR PROTEIN 8"/>
    <property type="match status" value="1"/>
</dbReference>
<name>A0A8H6YPX7_9AGAR</name>
<dbReference type="InterPro" id="IPR011989">
    <property type="entry name" value="ARM-like"/>
</dbReference>
<dbReference type="Proteomes" id="UP000620124">
    <property type="component" value="Unassembled WGS sequence"/>
</dbReference>
<evidence type="ECO:0000256" key="2">
    <source>
        <dbReference type="ARBA" id="ARBA00005462"/>
    </source>
</evidence>
<evidence type="ECO:0000313" key="8">
    <source>
        <dbReference type="EMBL" id="KAF7362692.1"/>
    </source>
</evidence>
<accession>A0A8H6YPX7</accession>
<dbReference type="InterPro" id="IPR045156">
    <property type="entry name" value="Vac8"/>
</dbReference>
<dbReference type="InterPro" id="IPR000225">
    <property type="entry name" value="Armadillo"/>
</dbReference>
<dbReference type="EMBL" id="JACAZI010000004">
    <property type="protein sequence ID" value="KAF7362692.1"/>
    <property type="molecule type" value="Genomic_DNA"/>
</dbReference>
<reference evidence="8" key="1">
    <citation type="submission" date="2020-05" db="EMBL/GenBank/DDBJ databases">
        <title>Mycena genomes resolve the evolution of fungal bioluminescence.</title>
        <authorList>
            <person name="Tsai I.J."/>
        </authorList>
    </citation>
    <scope>NUCLEOTIDE SEQUENCE</scope>
    <source>
        <strain evidence="8">CCC161011</strain>
    </source>
</reference>
<dbReference type="GO" id="GO:0043495">
    <property type="term" value="F:protein-membrane adaptor activity"/>
    <property type="evidence" value="ECO:0007669"/>
    <property type="project" value="InterPro"/>
</dbReference>
<dbReference type="AlphaFoldDB" id="A0A8H6YPX7"/>
<dbReference type="GO" id="GO:0005774">
    <property type="term" value="C:vacuolar membrane"/>
    <property type="evidence" value="ECO:0007669"/>
    <property type="project" value="UniProtKB-SubCell"/>
</dbReference>
<keyword evidence="4" id="KW-0677">Repeat</keyword>
<comment type="caution">
    <text evidence="8">The sequence shown here is derived from an EMBL/GenBank/DDBJ whole genome shotgun (WGS) entry which is preliminary data.</text>
</comment>
<dbReference type="GO" id="GO:0071562">
    <property type="term" value="P:nucleus-vacuole junction assembly"/>
    <property type="evidence" value="ECO:0007669"/>
    <property type="project" value="InterPro"/>
</dbReference>
<evidence type="ECO:0000256" key="4">
    <source>
        <dbReference type="ARBA" id="ARBA00022737"/>
    </source>
</evidence>
<protein>
    <recommendedName>
        <fullName evidence="7">Vacuolar protein 8</fullName>
    </recommendedName>
</protein>
<dbReference type="OrthoDB" id="3018656at2759"/>
<dbReference type="SMART" id="SM00185">
    <property type="entry name" value="ARM"/>
    <property type="match status" value="9"/>
</dbReference>
<keyword evidence="5" id="KW-0472">Membrane</keyword>
<dbReference type="InterPro" id="IPR016024">
    <property type="entry name" value="ARM-type_fold"/>
</dbReference>